<evidence type="ECO:0000313" key="2">
    <source>
        <dbReference type="EMBL" id="ORA01776.1"/>
    </source>
</evidence>
<reference evidence="2 3" key="1">
    <citation type="submission" date="2017-02" db="EMBL/GenBank/DDBJ databases">
        <title>The new phylogeny of genus Mycobacterium.</title>
        <authorList>
            <person name="Tortoli E."/>
            <person name="Trovato A."/>
            <person name="Cirillo D.M."/>
        </authorList>
    </citation>
    <scope>NUCLEOTIDE SEQUENCE [LARGE SCALE GENOMIC DNA]</scope>
    <source>
        <strain evidence="2 3">DSM 45578</strain>
    </source>
</reference>
<proteinExistence type="predicted"/>
<dbReference type="Proteomes" id="UP000192366">
    <property type="component" value="Unassembled WGS sequence"/>
</dbReference>
<gene>
    <name evidence="2" type="ORF">BST17_26650</name>
</gene>
<sequence length="72" mass="7755">MAPGYPRPVSLHRAPGSQAGPERRDTMPKGKGVYVDDENEPEDESSKARAADRAERGDPTPDVPDQGTEPPD</sequence>
<dbReference type="EMBL" id="MVHJ01000041">
    <property type="protein sequence ID" value="ORA01776.1"/>
    <property type="molecule type" value="Genomic_DNA"/>
</dbReference>
<evidence type="ECO:0000313" key="3">
    <source>
        <dbReference type="Proteomes" id="UP000192366"/>
    </source>
</evidence>
<organism evidence="2 3">
    <name type="scientific">Mycolicibacterium bacteremicum</name>
    <name type="common">Mycobacterium bacteremicum</name>
    <dbReference type="NCBI Taxonomy" id="564198"/>
    <lineage>
        <taxon>Bacteria</taxon>
        <taxon>Bacillati</taxon>
        <taxon>Actinomycetota</taxon>
        <taxon>Actinomycetes</taxon>
        <taxon>Mycobacteriales</taxon>
        <taxon>Mycobacteriaceae</taxon>
        <taxon>Mycolicibacterium</taxon>
    </lineage>
</organism>
<feature type="region of interest" description="Disordered" evidence="1">
    <location>
        <begin position="1"/>
        <end position="72"/>
    </location>
</feature>
<name>A0A1W9YP11_MYCBA</name>
<comment type="caution">
    <text evidence="2">The sequence shown here is derived from an EMBL/GenBank/DDBJ whole genome shotgun (WGS) entry which is preliminary data.</text>
</comment>
<accession>A0A1W9YP11</accession>
<dbReference type="AlphaFoldDB" id="A0A1W9YP11"/>
<feature type="compositionally biased region" description="Basic and acidic residues" evidence="1">
    <location>
        <begin position="44"/>
        <end position="59"/>
    </location>
</feature>
<keyword evidence="3" id="KW-1185">Reference proteome</keyword>
<protein>
    <submittedName>
        <fullName evidence="2">Uncharacterized protein</fullName>
    </submittedName>
</protein>
<evidence type="ECO:0000256" key="1">
    <source>
        <dbReference type="SAM" id="MobiDB-lite"/>
    </source>
</evidence>